<dbReference type="Pfam" id="PF02656">
    <property type="entry name" value="DUF202"/>
    <property type="match status" value="1"/>
</dbReference>
<name>A0ABV2WNC5_9NOCA</name>
<dbReference type="InterPro" id="IPR003807">
    <property type="entry name" value="DUF202"/>
</dbReference>
<gene>
    <name evidence="7" type="ORF">ABZ510_11055</name>
</gene>
<evidence type="ECO:0000256" key="1">
    <source>
        <dbReference type="ARBA" id="ARBA00004127"/>
    </source>
</evidence>
<feature type="transmembrane region" description="Helical" evidence="5">
    <location>
        <begin position="12"/>
        <end position="33"/>
    </location>
</feature>
<comment type="subcellular location">
    <subcellularLocation>
        <location evidence="1">Endomembrane system</location>
        <topology evidence="1">Multi-pass membrane protein</topology>
    </subcellularLocation>
</comment>
<sequence length="100" mass="10425">MTDEGLQPERTVLAWRRTILAAAVVPALLVRALVREPSAATLVALGAATVVLVALAAAARLRRRRSLRTPADPRPVPELPAAVICAGIGLTAGCVLPLLF</sequence>
<evidence type="ECO:0000313" key="7">
    <source>
        <dbReference type="EMBL" id="MEU1952390.1"/>
    </source>
</evidence>
<comment type="caution">
    <text evidence="7">The sequence shown here is derived from an EMBL/GenBank/DDBJ whole genome shotgun (WGS) entry which is preliminary data.</text>
</comment>
<organism evidence="7 8">
    <name type="scientific">Nocardia rhamnosiphila</name>
    <dbReference type="NCBI Taxonomy" id="426716"/>
    <lineage>
        <taxon>Bacteria</taxon>
        <taxon>Bacillati</taxon>
        <taxon>Actinomycetota</taxon>
        <taxon>Actinomycetes</taxon>
        <taxon>Mycobacteriales</taxon>
        <taxon>Nocardiaceae</taxon>
        <taxon>Nocardia</taxon>
    </lineage>
</organism>
<protein>
    <submittedName>
        <fullName evidence="7">DUF202 domain-containing protein</fullName>
    </submittedName>
</protein>
<accession>A0ABV2WNC5</accession>
<keyword evidence="4 5" id="KW-0472">Membrane</keyword>
<evidence type="ECO:0000313" key="8">
    <source>
        <dbReference type="Proteomes" id="UP001550628"/>
    </source>
</evidence>
<evidence type="ECO:0000256" key="4">
    <source>
        <dbReference type="ARBA" id="ARBA00023136"/>
    </source>
</evidence>
<dbReference type="RefSeq" id="WP_356955500.1">
    <property type="nucleotide sequence ID" value="NZ_JBEYBD010000004.1"/>
</dbReference>
<keyword evidence="2 5" id="KW-0812">Transmembrane</keyword>
<dbReference type="EMBL" id="JBEYBF010000006">
    <property type="protein sequence ID" value="MEU1952390.1"/>
    <property type="molecule type" value="Genomic_DNA"/>
</dbReference>
<evidence type="ECO:0000259" key="6">
    <source>
        <dbReference type="Pfam" id="PF02656"/>
    </source>
</evidence>
<evidence type="ECO:0000256" key="2">
    <source>
        <dbReference type="ARBA" id="ARBA00022692"/>
    </source>
</evidence>
<evidence type="ECO:0000256" key="5">
    <source>
        <dbReference type="SAM" id="Phobius"/>
    </source>
</evidence>
<evidence type="ECO:0000256" key="3">
    <source>
        <dbReference type="ARBA" id="ARBA00022989"/>
    </source>
</evidence>
<feature type="transmembrane region" description="Helical" evidence="5">
    <location>
        <begin position="39"/>
        <end position="58"/>
    </location>
</feature>
<feature type="domain" description="DUF202" evidence="6">
    <location>
        <begin position="3"/>
        <end position="65"/>
    </location>
</feature>
<keyword evidence="3 5" id="KW-1133">Transmembrane helix</keyword>
<reference evidence="7 8" key="1">
    <citation type="submission" date="2024-06" db="EMBL/GenBank/DDBJ databases">
        <title>The Natural Products Discovery Center: Release of the First 8490 Sequenced Strains for Exploring Actinobacteria Biosynthetic Diversity.</title>
        <authorList>
            <person name="Kalkreuter E."/>
            <person name="Kautsar S.A."/>
            <person name="Yang D."/>
            <person name="Bader C.D."/>
            <person name="Teijaro C.N."/>
            <person name="Fluegel L."/>
            <person name="Davis C.M."/>
            <person name="Simpson J.R."/>
            <person name="Lauterbach L."/>
            <person name="Steele A.D."/>
            <person name="Gui C."/>
            <person name="Meng S."/>
            <person name="Li G."/>
            <person name="Viehrig K."/>
            <person name="Ye F."/>
            <person name="Su P."/>
            <person name="Kiefer A.F."/>
            <person name="Nichols A."/>
            <person name="Cepeda A.J."/>
            <person name="Yan W."/>
            <person name="Fan B."/>
            <person name="Jiang Y."/>
            <person name="Adhikari A."/>
            <person name="Zheng C.-J."/>
            <person name="Schuster L."/>
            <person name="Cowan T.M."/>
            <person name="Smanski M.J."/>
            <person name="Chevrette M.G."/>
            <person name="De Carvalho L.P.S."/>
            <person name="Shen B."/>
        </authorList>
    </citation>
    <scope>NUCLEOTIDE SEQUENCE [LARGE SCALE GENOMIC DNA]</scope>
    <source>
        <strain evidence="7 8">NPDC019708</strain>
    </source>
</reference>
<proteinExistence type="predicted"/>
<keyword evidence="8" id="KW-1185">Reference proteome</keyword>
<dbReference type="Proteomes" id="UP001550628">
    <property type="component" value="Unassembled WGS sequence"/>
</dbReference>